<dbReference type="Pfam" id="PF24035">
    <property type="entry name" value="DUF7344"/>
    <property type="match status" value="1"/>
</dbReference>
<dbReference type="RefSeq" id="WP_277524301.1">
    <property type="nucleotide sequence ID" value="NZ_JAMQOT010000010.1"/>
</dbReference>
<proteinExistence type="predicted"/>
<reference evidence="2" key="1">
    <citation type="submission" date="2022-06" db="EMBL/GenBank/DDBJ databases">
        <title>Natrinema sp. a new haloarchaeum isolate from saline soil.</title>
        <authorList>
            <person name="Strakova D."/>
            <person name="Galisteo C."/>
            <person name="Sanchez-Porro C."/>
            <person name="Ventosa A."/>
        </authorList>
    </citation>
    <scope>NUCLEOTIDE SEQUENCE</scope>
    <source>
        <strain evidence="2">S1CR25-10</strain>
    </source>
</reference>
<evidence type="ECO:0000259" key="1">
    <source>
        <dbReference type="Pfam" id="PF24035"/>
    </source>
</evidence>
<evidence type="ECO:0000313" key="3">
    <source>
        <dbReference type="Proteomes" id="UP001154061"/>
    </source>
</evidence>
<dbReference type="Proteomes" id="UP001154061">
    <property type="component" value="Unassembled WGS sequence"/>
</dbReference>
<dbReference type="EMBL" id="JAMQOT010000010">
    <property type="protein sequence ID" value="MDF9747878.1"/>
    <property type="molecule type" value="Genomic_DNA"/>
</dbReference>
<gene>
    <name evidence="2" type="ORF">NDI89_20075</name>
</gene>
<keyword evidence="3" id="KW-1185">Reference proteome</keyword>
<organism evidence="2 3">
    <name type="scientific">Natrinema salsiterrestre</name>
    <dbReference type="NCBI Taxonomy" id="2950540"/>
    <lineage>
        <taxon>Archaea</taxon>
        <taxon>Methanobacteriati</taxon>
        <taxon>Methanobacteriota</taxon>
        <taxon>Stenosarchaea group</taxon>
        <taxon>Halobacteria</taxon>
        <taxon>Halobacteriales</taxon>
        <taxon>Natrialbaceae</taxon>
        <taxon>Natrinema</taxon>
    </lineage>
</organism>
<dbReference type="AlphaFoldDB" id="A0A9Q4L101"/>
<name>A0A9Q4L101_9EURY</name>
<comment type="caution">
    <text evidence="2">The sequence shown here is derived from an EMBL/GenBank/DDBJ whole genome shotgun (WGS) entry which is preliminary data.</text>
</comment>
<protein>
    <recommendedName>
        <fullName evidence="1">DUF7344 domain-containing protein</fullName>
    </recommendedName>
</protein>
<evidence type="ECO:0000313" key="2">
    <source>
        <dbReference type="EMBL" id="MDF9747878.1"/>
    </source>
</evidence>
<feature type="domain" description="DUF7344" evidence="1">
    <location>
        <begin position="9"/>
        <end position="85"/>
    </location>
</feature>
<sequence>MISVDTVLDLLHDQERRYVFYYLDEQTAPVPIGEVAEAVADMAAPTDGAGISGTSEQIEVSIHHKHLPKMEPLGFVSHHVETNEIEIDDPPTTFDTLLITTKVLEME</sequence>
<accession>A0A9Q4L101</accession>
<dbReference type="InterPro" id="IPR055768">
    <property type="entry name" value="DUF7344"/>
</dbReference>